<dbReference type="AlphaFoldDB" id="A0A1G2FZF0"/>
<evidence type="ECO:0000313" key="1">
    <source>
        <dbReference type="EMBL" id="OGZ43217.1"/>
    </source>
</evidence>
<protein>
    <submittedName>
        <fullName evidence="1">Uncharacterized protein</fullName>
    </submittedName>
</protein>
<organism evidence="1 2">
    <name type="scientific">Candidatus Ryanbacteria bacterium RIFCSPHIGHO2_01_FULL_45_22</name>
    <dbReference type="NCBI Taxonomy" id="1802114"/>
    <lineage>
        <taxon>Bacteria</taxon>
        <taxon>Candidatus Ryaniibacteriota</taxon>
    </lineage>
</organism>
<sequence length="157" mass="18143">MDFQSLLNEIPWFKKVFNLADTLPDTIPPPWTQRPVPKGVVLSAPLPVALRKILTANHNLSLKANSRIETHVNKHPGCSPYCSSVQEFMKELQDRRALTSFMQYCIMRYVDDSSNLWVILEDWRVAIFTPGETRLEILKDTFEHMPMPTEEEKRNGS</sequence>
<name>A0A1G2FZF0_9BACT</name>
<reference evidence="1 2" key="1">
    <citation type="journal article" date="2016" name="Nat. Commun.">
        <title>Thousands of microbial genomes shed light on interconnected biogeochemical processes in an aquifer system.</title>
        <authorList>
            <person name="Anantharaman K."/>
            <person name="Brown C.T."/>
            <person name="Hug L.A."/>
            <person name="Sharon I."/>
            <person name="Castelle C.J."/>
            <person name="Probst A.J."/>
            <person name="Thomas B.C."/>
            <person name="Singh A."/>
            <person name="Wilkins M.J."/>
            <person name="Karaoz U."/>
            <person name="Brodie E.L."/>
            <person name="Williams K.H."/>
            <person name="Hubbard S.S."/>
            <person name="Banfield J.F."/>
        </authorList>
    </citation>
    <scope>NUCLEOTIDE SEQUENCE [LARGE SCALE GENOMIC DNA]</scope>
</reference>
<proteinExistence type="predicted"/>
<evidence type="ECO:0000313" key="2">
    <source>
        <dbReference type="Proteomes" id="UP000177480"/>
    </source>
</evidence>
<dbReference type="EMBL" id="MHNK01000019">
    <property type="protein sequence ID" value="OGZ43217.1"/>
    <property type="molecule type" value="Genomic_DNA"/>
</dbReference>
<comment type="caution">
    <text evidence="1">The sequence shown here is derived from an EMBL/GenBank/DDBJ whole genome shotgun (WGS) entry which is preliminary data.</text>
</comment>
<dbReference type="Proteomes" id="UP000177480">
    <property type="component" value="Unassembled WGS sequence"/>
</dbReference>
<gene>
    <name evidence="1" type="ORF">A2719_00800</name>
</gene>
<accession>A0A1G2FZF0</accession>